<evidence type="ECO:0000256" key="1">
    <source>
        <dbReference type="SAM" id="MobiDB-lite"/>
    </source>
</evidence>
<feature type="chain" id="PRO_5031148352" description="Ig-like domain (Group 1)" evidence="2">
    <location>
        <begin position="33"/>
        <end position="866"/>
    </location>
</feature>
<keyword evidence="2" id="KW-0732">Signal</keyword>
<sequence>MNSSGIKRGLATTAVSALAVAGIPFIASSASAAAGDSITVASVGPIRNAGALGGEVLLKTKGVDEADLKLKATNLTSGANSPSQTVSIVSVDRIANGDPGDSNKTDGLDEITVNLAVTTPSAGGSFAVAIYEDEDGAGSVDAAEARATISGATAGAPASIAISPDSQTTSAGVPTGNYTAAIADSAGNATQLTTGEGFALAGTGVTFTPDNTLDPADLVSGSTTFKASSNTSGETTFTATGNGTGGTPATVTDSAVINVIANATIDADEFDLVTGADEFEAGDAFGGTYQVRVDQGSVTFEFMSKDGGDADTIPDDANKAVVLTLSSGTLKFGGAASKSYTVVLDADGKGSLTVSPSGIVAGSQMTFESASSGIASTTLEFARAAADSVKAGQAVYVTKVGSPTEVTVSVLDQFGDPIGAPAQVSIVRGLRNGSTQTARQTVGSDGKATFTLPDAGTTVGSETFTINLFEDQFDGTPSNFAGARIDYTADGLGGNFTIAGASDDATATKVFPLYDGVANSAGSEFETISVALGTPDAPATFSVDNGALIVGSDNTLAKAVESKTITLSNTGTGSVNVIGTKTGVVTVTITSAGRTKTVKYTVEQPTGAALEASARNVELDGPEGVVAGDVATYTATVTDAFGNPVPTVDDSNVVFQVSGPASLQNKEGATDANGEIEQTVLLTDSANGSITVSVRGENSGNVTQFGKAANSYAAANDAPGLSASKNTDSVTSTVTNIEALEQAVEDAEIALAEAEADLASAQAELDVAQAELAIAQANVDTLTAKKQKLRKKLNRAKANDNKQKAKTTRKKLRQTKRALRAAKDDVTLAQAKVDARTTVVTLRQTQVDKAQADLDEAQANLDEAQN</sequence>
<evidence type="ECO:0008006" key="5">
    <source>
        <dbReference type="Google" id="ProtNLM"/>
    </source>
</evidence>
<dbReference type="InterPro" id="IPR008964">
    <property type="entry name" value="Invasin/intimin_cell_adhesion"/>
</dbReference>
<dbReference type="Gene3D" id="2.60.40.10">
    <property type="entry name" value="Immunoglobulins"/>
    <property type="match status" value="1"/>
</dbReference>
<feature type="region of interest" description="Disordered" evidence="1">
    <location>
        <begin position="225"/>
        <end position="244"/>
    </location>
</feature>
<feature type="region of interest" description="Disordered" evidence="1">
    <location>
        <begin position="795"/>
        <end position="817"/>
    </location>
</feature>
<proteinExistence type="predicted"/>
<reference evidence="3 4" key="1">
    <citation type="submission" date="2020-07" db="EMBL/GenBank/DDBJ databases">
        <title>Sequencing the genomes of 1000 actinobacteria strains.</title>
        <authorList>
            <person name="Klenk H.-P."/>
        </authorList>
    </citation>
    <scope>NUCLEOTIDE SEQUENCE [LARGE SCALE GENOMIC DNA]</scope>
    <source>
        <strain evidence="3 4">DSM 18248</strain>
    </source>
</reference>
<dbReference type="SUPFAM" id="SSF57997">
    <property type="entry name" value="Tropomyosin"/>
    <property type="match status" value="1"/>
</dbReference>
<feature type="signal peptide" evidence="2">
    <location>
        <begin position="1"/>
        <end position="32"/>
    </location>
</feature>
<gene>
    <name evidence="3" type="ORF">BKA05_002614</name>
</gene>
<evidence type="ECO:0000256" key="2">
    <source>
        <dbReference type="SAM" id="SignalP"/>
    </source>
</evidence>
<dbReference type="SUPFAM" id="SSF49373">
    <property type="entry name" value="Invasin/intimin cell-adhesion fragments"/>
    <property type="match status" value="1"/>
</dbReference>
<dbReference type="AlphaFoldDB" id="A0A7Y9YG62"/>
<comment type="caution">
    <text evidence="3">The sequence shown here is derived from an EMBL/GenBank/DDBJ whole genome shotgun (WGS) entry which is preliminary data.</text>
</comment>
<feature type="compositionally biased region" description="Basic residues" evidence="1">
    <location>
        <begin position="804"/>
        <end position="817"/>
    </location>
</feature>
<organism evidence="3 4">
    <name type="scientific">Nocardioides marinus</name>
    <dbReference type="NCBI Taxonomy" id="374514"/>
    <lineage>
        <taxon>Bacteria</taxon>
        <taxon>Bacillati</taxon>
        <taxon>Actinomycetota</taxon>
        <taxon>Actinomycetes</taxon>
        <taxon>Propionibacteriales</taxon>
        <taxon>Nocardioidaceae</taxon>
        <taxon>Nocardioides</taxon>
    </lineage>
</organism>
<accession>A0A7Y9YG62</accession>
<keyword evidence="4" id="KW-1185">Reference proteome</keyword>
<evidence type="ECO:0000313" key="4">
    <source>
        <dbReference type="Proteomes" id="UP000537326"/>
    </source>
</evidence>
<dbReference type="Proteomes" id="UP000537326">
    <property type="component" value="Unassembled WGS sequence"/>
</dbReference>
<dbReference type="GO" id="GO:0005975">
    <property type="term" value="P:carbohydrate metabolic process"/>
    <property type="evidence" value="ECO:0007669"/>
    <property type="project" value="UniProtKB-ARBA"/>
</dbReference>
<evidence type="ECO:0000313" key="3">
    <source>
        <dbReference type="EMBL" id="NYI11099.1"/>
    </source>
</evidence>
<dbReference type="InterPro" id="IPR013783">
    <property type="entry name" value="Ig-like_fold"/>
</dbReference>
<protein>
    <recommendedName>
        <fullName evidence="5">Ig-like domain (Group 1)</fullName>
    </recommendedName>
</protein>
<dbReference type="RefSeq" id="WP_179531835.1">
    <property type="nucleotide sequence ID" value="NZ_BAAAPP010000005.1"/>
</dbReference>
<dbReference type="Gene3D" id="1.10.287.620">
    <property type="entry name" value="Helix Hairpins"/>
    <property type="match status" value="1"/>
</dbReference>
<feature type="compositionally biased region" description="Low complexity" evidence="1">
    <location>
        <begin position="233"/>
        <end position="244"/>
    </location>
</feature>
<name>A0A7Y9YG62_9ACTN</name>
<dbReference type="EMBL" id="JACBZI010000001">
    <property type="protein sequence ID" value="NYI11099.1"/>
    <property type="molecule type" value="Genomic_DNA"/>
</dbReference>